<dbReference type="AlphaFoldDB" id="Q1PZ51"/>
<feature type="transmembrane region" description="Helical" evidence="1">
    <location>
        <begin position="16"/>
        <end position="35"/>
    </location>
</feature>
<reference evidence="3 4" key="3">
    <citation type="submission" date="2020-02" db="EMBL/GenBank/DDBJ databases">
        <title>Newly sequenced genome of strain CSTR1 showed variability in Candidatus Kuenenia stuttgartiensis genomes.</title>
        <authorList>
            <person name="Ding C."/>
            <person name="Adrian L."/>
        </authorList>
    </citation>
    <scope>NUCLEOTIDE SEQUENCE [LARGE SCALE GENOMIC DNA]</scope>
    <source>
        <strain evidence="3 4">CSTR1</strain>
    </source>
</reference>
<gene>
    <name evidence="3" type="ORF">KsCSTR_08920</name>
    <name evidence="2" type="ORF">kustd1616</name>
</gene>
<dbReference type="EMBL" id="CP049055">
    <property type="protein sequence ID" value="QII10271.1"/>
    <property type="molecule type" value="Genomic_DNA"/>
</dbReference>
<name>Q1PZ51_KUEST</name>
<sequence>MVWCSSCIPLFPASQYYFPVSTGIITLISFSVTSLEVSGISISRVVSPACQDEELHPPSNLLSHQAYHL</sequence>
<dbReference type="Proteomes" id="UP000501926">
    <property type="component" value="Chromosome"/>
</dbReference>
<keyword evidence="1" id="KW-1133">Transmembrane helix</keyword>
<proteinExistence type="predicted"/>
<keyword evidence="1" id="KW-0812">Transmembrane</keyword>
<keyword evidence="1" id="KW-0472">Membrane</keyword>
<organism evidence="2">
    <name type="scientific">Kuenenia stuttgartiensis</name>
    <dbReference type="NCBI Taxonomy" id="174633"/>
    <lineage>
        <taxon>Bacteria</taxon>
        <taxon>Pseudomonadati</taxon>
        <taxon>Planctomycetota</taxon>
        <taxon>Candidatus Brocadiia</taxon>
        <taxon>Candidatus Brocadiales</taxon>
        <taxon>Candidatus Brocadiaceae</taxon>
        <taxon>Candidatus Kuenenia</taxon>
    </lineage>
</organism>
<accession>Q1PZ51</accession>
<reference evidence="2" key="2">
    <citation type="submission" date="2006-01" db="EMBL/GenBank/DDBJ databases">
        <authorList>
            <person name="Genoscope"/>
        </authorList>
    </citation>
    <scope>NUCLEOTIDE SEQUENCE</scope>
</reference>
<protein>
    <submittedName>
        <fullName evidence="2">Uncharacterized protein</fullName>
    </submittedName>
</protein>
<dbReference type="EMBL" id="CT573072">
    <property type="protein sequence ID" value="CAJ72361.1"/>
    <property type="molecule type" value="Genomic_DNA"/>
</dbReference>
<evidence type="ECO:0000256" key="1">
    <source>
        <dbReference type="SAM" id="Phobius"/>
    </source>
</evidence>
<evidence type="ECO:0000313" key="3">
    <source>
        <dbReference type="EMBL" id="QII10271.1"/>
    </source>
</evidence>
<evidence type="ECO:0000313" key="2">
    <source>
        <dbReference type="EMBL" id="CAJ72361.1"/>
    </source>
</evidence>
<evidence type="ECO:0000313" key="4">
    <source>
        <dbReference type="Proteomes" id="UP000501926"/>
    </source>
</evidence>
<reference evidence="2" key="1">
    <citation type="journal article" date="2006" name="Nature">
        <title>Deciphering the evolution and metabolism of an anammox bacterium from a community genome.</title>
        <authorList>
            <person name="Strous M."/>
            <person name="Pelletier E."/>
            <person name="Mangenot S."/>
            <person name="Rattei T."/>
            <person name="Lehner A."/>
            <person name="Taylor M.W."/>
            <person name="Horn M."/>
            <person name="Daims H."/>
            <person name="Bartol-Mavel D."/>
            <person name="Wincker P."/>
            <person name="Barbe V."/>
            <person name="Fonknechten N."/>
            <person name="Vallenet D."/>
            <person name="Segurens B."/>
            <person name="Schenowitz-Truong C."/>
            <person name="Medigue C."/>
            <person name="Collingro A."/>
            <person name="Snel B."/>
            <person name="Dutilh B.E."/>
            <person name="OpDenCamp H.J.M."/>
            <person name="vanDerDrift C."/>
            <person name="Cirpus I."/>
            <person name="vanDePas-Schoonen K.T."/>
            <person name="Harhangi H.R."/>
            <person name="vanNiftrik L."/>
            <person name="Schmid M."/>
            <person name="Keltjens J."/>
            <person name="vanDeVossenberg J."/>
            <person name="Kartal B."/>
            <person name="Meier H."/>
            <person name="Frishman D."/>
            <person name="Huynen M.A."/>
            <person name="Mewes H."/>
            <person name="Weissenbach J."/>
            <person name="Jetten M.S.M."/>
            <person name="Wagner M."/>
            <person name="LePaslier D."/>
        </authorList>
    </citation>
    <scope>NUCLEOTIDE SEQUENCE</scope>
</reference>